<dbReference type="InterPro" id="IPR011008">
    <property type="entry name" value="Dimeric_a/b-barrel"/>
</dbReference>
<proteinExistence type="predicted"/>
<reference evidence="4" key="1">
    <citation type="journal article" date="2019" name="Int. J. Syst. Evol. Microbiol.">
        <title>The Global Catalogue of Microorganisms (GCM) 10K type strain sequencing project: providing services to taxonomists for standard genome sequencing and annotation.</title>
        <authorList>
            <consortium name="The Broad Institute Genomics Platform"/>
            <consortium name="The Broad Institute Genome Sequencing Center for Infectious Disease"/>
            <person name="Wu L."/>
            <person name="Ma J."/>
        </authorList>
    </citation>
    <scope>NUCLEOTIDE SEQUENCE [LARGE SCALE GENOMIC DNA]</scope>
    <source>
        <strain evidence="4">JCM 11650</strain>
    </source>
</reference>
<dbReference type="EMBL" id="JBHUFL010000002">
    <property type="protein sequence ID" value="MFD1834981.1"/>
    <property type="molecule type" value="Genomic_DNA"/>
</dbReference>
<sequence>MRDERGVAQRLQDHEGHGPQGEGDAEADHDHGQEVGGLRHARPPGPTGRACPAGPTTVERFETTMQGFDEVVELYRLFGSPDYYVRVAVAGLEAYEHFLTDEVITIPGVSKISSRFAMKVLKSWRPTASAPSAATR</sequence>
<protein>
    <submittedName>
        <fullName evidence="3">Lrp/AsnC ligand binding domain-containing protein</fullName>
    </submittedName>
</protein>
<feature type="compositionally biased region" description="Basic and acidic residues" evidence="1">
    <location>
        <begin position="1"/>
        <end position="17"/>
    </location>
</feature>
<evidence type="ECO:0000313" key="4">
    <source>
        <dbReference type="Proteomes" id="UP001597280"/>
    </source>
</evidence>
<comment type="caution">
    <text evidence="3">The sequence shown here is derived from an EMBL/GenBank/DDBJ whole genome shotgun (WGS) entry which is preliminary data.</text>
</comment>
<dbReference type="InterPro" id="IPR019887">
    <property type="entry name" value="Tscrpt_reg_AsnC/Lrp_C"/>
</dbReference>
<dbReference type="SUPFAM" id="SSF54909">
    <property type="entry name" value="Dimeric alpha+beta barrel"/>
    <property type="match status" value="1"/>
</dbReference>
<dbReference type="Pfam" id="PF01037">
    <property type="entry name" value="AsnC_trans_reg"/>
    <property type="match status" value="1"/>
</dbReference>
<keyword evidence="4" id="KW-1185">Reference proteome</keyword>
<evidence type="ECO:0000313" key="3">
    <source>
        <dbReference type="EMBL" id="MFD1834981.1"/>
    </source>
</evidence>
<dbReference type="Proteomes" id="UP001597280">
    <property type="component" value="Unassembled WGS sequence"/>
</dbReference>
<feature type="domain" description="Transcription regulator AsnC/Lrp ligand binding" evidence="2">
    <location>
        <begin position="57"/>
        <end position="119"/>
    </location>
</feature>
<dbReference type="RefSeq" id="WP_343904656.1">
    <property type="nucleotide sequence ID" value="NZ_BAAAIS010000002.1"/>
</dbReference>
<organism evidence="3 4">
    <name type="scientific">Brachybacterium rhamnosum</name>
    <dbReference type="NCBI Taxonomy" id="173361"/>
    <lineage>
        <taxon>Bacteria</taxon>
        <taxon>Bacillati</taxon>
        <taxon>Actinomycetota</taxon>
        <taxon>Actinomycetes</taxon>
        <taxon>Micrococcales</taxon>
        <taxon>Dermabacteraceae</taxon>
        <taxon>Brachybacterium</taxon>
    </lineage>
</organism>
<accession>A0ABW4PZT5</accession>
<gene>
    <name evidence="3" type="ORF">ACFSDA_07805</name>
</gene>
<feature type="region of interest" description="Disordered" evidence="1">
    <location>
        <begin position="1"/>
        <end position="55"/>
    </location>
</feature>
<evidence type="ECO:0000259" key="2">
    <source>
        <dbReference type="Pfam" id="PF01037"/>
    </source>
</evidence>
<name>A0ABW4PZT5_9MICO</name>
<dbReference type="Gene3D" id="3.30.70.920">
    <property type="match status" value="1"/>
</dbReference>
<evidence type="ECO:0000256" key="1">
    <source>
        <dbReference type="SAM" id="MobiDB-lite"/>
    </source>
</evidence>